<dbReference type="Proteomes" id="UP000030687">
    <property type="component" value="Unassembled WGS sequence"/>
</dbReference>
<dbReference type="InterPro" id="IPR045026">
    <property type="entry name" value="LIMYB"/>
</dbReference>
<feature type="non-terminal residue" evidence="2">
    <location>
        <position position="1"/>
    </location>
</feature>
<keyword evidence="3" id="KW-1185">Reference proteome</keyword>
<evidence type="ECO:0000313" key="3">
    <source>
        <dbReference type="Proteomes" id="UP000030687"/>
    </source>
</evidence>
<dbReference type="EMBL" id="KI537036">
    <property type="protein sequence ID" value="ESR33290.1"/>
    <property type="molecule type" value="Genomic_DNA"/>
</dbReference>
<dbReference type="OMA" id="WDPIANT"/>
<reference evidence="2 3" key="1">
    <citation type="submission" date="2013-10" db="EMBL/GenBank/DDBJ databases">
        <authorList>
            <consortium name="International Citrus Genome Consortium"/>
            <person name="Jenkins J."/>
            <person name="Schmutz J."/>
            <person name="Prochnik S."/>
            <person name="Rokhsar D."/>
            <person name="Gmitter F."/>
            <person name="Ollitrault P."/>
            <person name="Machado M."/>
            <person name="Talon M."/>
            <person name="Wincker P."/>
            <person name="Jaillon O."/>
            <person name="Morgante M."/>
        </authorList>
    </citation>
    <scope>NUCLEOTIDE SEQUENCE</scope>
    <source>
        <strain evidence="3">cv. Clemenules</strain>
    </source>
</reference>
<dbReference type="Pfam" id="PF12776">
    <property type="entry name" value="Myb_DNA-bind_3"/>
    <property type="match status" value="1"/>
</dbReference>
<gene>
    <name evidence="2" type="ORF">CICLE_v10006620mg</name>
</gene>
<dbReference type="InParanoid" id="V4S3D5"/>
<dbReference type="PANTHER" id="PTHR47584:SF14">
    <property type="entry name" value="L10-INTERACTING MYB DOMAIN-CONTAINING PROTEIN-LIKE"/>
    <property type="match status" value="1"/>
</dbReference>
<dbReference type="InterPro" id="IPR024752">
    <property type="entry name" value="Myb/SANT-like_dom"/>
</dbReference>
<feature type="domain" description="Myb/SANT-like" evidence="1">
    <location>
        <begin position="71"/>
        <end position="164"/>
    </location>
</feature>
<proteinExistence type="predicted"/>
<evidence type="ECO:0000313" key="2">
    <source>
        <dbReference type="EMBL" id="ESR33290.1"/>
    </source>
</evidence>
<evidence type="ECO:0000259" key="1">
    <source>
        <dbReference type="Pfam" id="PF12776"/>
    </source>
</evidence>
<name>V4S3D5_CITCL</name>
<dbReference type="eggNOG" id="ENOG502SP49">
    <property type="taxonomic scope" value="Eukaryota"/>
</dbReference>
<dbReference type="PANTHER" id="PTHR47584">
    <property type="match status" value="1"/>
</dbReference>
<organism evidence="2 3">
    <name type="scientific">Citrus clementina</name>
    <name type="common">Clementine</name>
    <name type="synonym">Citrus deliciosa x Citrus sinensis</name>
    <dbReference type="NCBI Taxonomy" id="85681"/>
    <lineage>
        <taxon>Eukaryota</taxon>
        <taxon>Viridiplantae</taxon>
        <taxon>Streptophyta</taxon>
        <taxon>Embryophyta</taxon>
        <taxon>Tracheophyta</taxon>
        <taxon>Spermatophyta</taxon>
        <taxon>Magnoliopsida</taxon>
        <taxon>eudicotyledons</taxon>
        <taxon>Gunneridae</taxon>
        <taxon>Pentapetalae</taxon>
        <taxon>rosids</taxon>
        <taxon>malvids</taxon>
        <taxon>Sapindales</taxon>
        <taxon>Rutaceae</taxon>
        <taxon>Aurantioideae</taxon>
        <taxon>Citrus</taxon>
    </lineage>
</organism>
<dbReference type="AlphaFoldDB" id="V4S3D5"/>
<accession>V4S3D5</accession>
<protein>
    <recommendedName>
        <fullName evidence="1">Myb/SANT-like domain-containing protein</fullName>
    </recommendedName>
</protein>
<dbReference type="KEGG" id="cic:CICLE_v10006620mg"/>
<sequence length="315" mass="35671">PLPLLFLCRNRCCSDSVQLLLLRLRPAAATSSLLSRICTCSLGSSSTATSLSLADMDSHDVDVNVEDKVDWSSWTETVFIRIVHDHVKNGDLQTSTFTKKIWNTISDELLEQCQKRFNLGQLKSKFNRLRKKHREFSDLVAHTGFGWDPVSNTVTASEAVWAEYIKRVPGVKPYRKKGLEHYQTLGEIFNTTTASGHLCFFSSQVPLSSDEDRELEDKFLGHGVHVDIEDDDSMEHLSEPKIEKRHRRPVATSTKRGKKNKSEFDSYFKMTSSVMNARMEMVKCKSAESTSQCIEKWSIKECIEAVEKLGDIDGA</sequence>
<dbReference type="Gramene" id="ESR33290">
    <property type="protein sequence ID" value="ESR33290"/>
    <property type="gene ID" value="CICLE_v10006620mg"/>
</dbReference>